<dbReference type="EMBL" id="FWWY01000001">
    <property type="protein sequence ID" value="SMC05845.1"/>
    <property type="molecule type" value="Genomic_DNA"/>
</dbReference>
<dbReference type="InterPro" id="IPR025966">
    <property type="entry name" value="OppC_N"/>
</dbReference>
<name>A0A1W1WHW2_SULTA</name>
<dbReference type="RefSeq" id="WP_020373649.1">
    <property type="nucleotide sequence ID" value="NZ_FWWY01000001.1"/>
</dbReference>
<organism evidence="9 10">
    <name type="scientific">Sulfobacillus thermosulfidooxidans (strain DSM 9293 / VKM B-1269 / AT-1)</name>
    <dbReference type="NCBI Taxonomy" id="929705"/>
    <lineage>
        <taxon>Bacteria</taxon>
        <taxon>Bacillati</taxon>
        <taxon>Bacillota</taxon>
        <taxon>Clostridia</taxon>
        <taxon>Eubacteriales</taxon>
        <taxon>Clostridiales Family XVII. Incertae Sedis</taxon>
        <taxon>Sulfobacillus</taxon>
    </lineage>
</organism>
<keyword evidence="4 7" id="KW-0812">Transmembrane</keyword>
<evidence type="ECO:0000256" key="5">
    <source>
        <dbReference type="ARBA" id="ARBA00022989"/>
    </source>
</evidence>
<protein>
    <submittedName>
        <fullName evidence="9">Peptide/nickel transport system permease protein</fullName>
    </submittedName>
</protein>
<reference evidence="10" key="1">
    <citation type="submission" date="2017-04" db="EMBL/GenBank/DDBJ databases">
        <authorList>
            <person name="Varghese N."/>
            <person name="Submissions S."/>
        </authorList>
    </citation>
    <scope>NUCLEOTIDE SEQUENCE [LARGE SCALE GENOMIC DNA]</scope>
    <source>
        <strain evidence="10">DSM 9293</strain>
    </source>
</reference>
<evidence type="ECO:0000256" key="4">
    <source>
        <dbReference type="ARBA" id="ARBA00022692"/>
    </source>
</evidence>
<evidence type="ECO:0000259" key="8">
    <source>
        <dbReference type="PROSITE" id="PS50928"/>
    </source>
</evidence>
<comment type="similarity">
    <text evidence="7">Belongs to the binding-protein-dependent transport system permease family.</text>
</comment>
<feature type="transmembrane region" description="Helical" evidence="7">
    <location>
        <begin position="99"/>
        <end position="124"/>
    </location>
</feature>
<evidence type="ECO:0000313" key="10">
    <source>
        <dbReference type="Proteomes" id="UP000192660"/>
    </source>
</evidence>
<proteinExistence type="inferred from homology"/>
<evidence type="ECO:0000256" key="3">
    <source>
        <dbReference type="ARBA" id="ARBA00022475"/>
    </source>
</evidence>
<feature type="transmembrane region" description="Helical" evidence="7">
    <location>
        <begin position="266"/>
        <end position="286"/>
    </location>
</feature>
<feature type="transmembrane region" description="Helical" evidence="7">
    <location>
        <begin position="161"/>
        <end position="179"/>
    </location>
</feature>
<dbReference type="GO" id="GO:0005886">
    <property type="term" value="C:plasma membrane"/>
    <property type="evidence" value="ECO:0007669"/>
    <property type="project" value="UniProtKB-SubCell"/>
</dbReference>
<dbReference type="InterPro" id="IPR000515">
    <property type="entry name" value="MetI-like"/>
</dbReference>
<feature type="transmembrane region" description="Helical" evidence="7">
    <location>
        <begin position="136"/>
        <end position="155"/>
    </location>
</feature>
<keyword evidence="6 7" id="KW-0472">Membrane</keyword>
<dbReference type="CDD" id="cd06261">
    <property type="entry name" value="TM_PBP2"/>
    <property type="match status" value="1"/>
</dbReference>
<dbReference type="Pfam" id="PF00528">
    <property type="entry name" value="BPD_transp_1"/>
    <property type="match status" value="1"/>
</dbReference>
<sequence length="296" mass="31682">MSLPMLDASLDDVKDSQSETKAPSNRFIARFKTHRPALLGLALLTVITLASILAPVLAPYPLNAPDLNALLAPPSLHHLMGTDDVGIDLFTEVLYGGRVSIAVGIFSAVVAITVGTAIGSTAGYYGGIIDGILMRLTDVALSTPVLFIILLVTALTGPHPVTVVLVIGLTAWMFPARILRSQFLTFKSRDFVEAARAMGMTDSRIIIRHILPNALPPLIVNATLLVGQAILTESTMSFLGAGLQPPNISWGYLLNQAQTYLTTAPWMAFFPGLMIFLVILSVNMVGDGLRHALDVR</sequence>
<feature type="transmembrane region" description="Helical" evidence="7">
    <location>
        <begin position="210"/>
        <end position="231"/>
    </location>
</feature>
<dbReference type="GO" id="GO:0055085">
    <property type="term" value="P:transmembrane transport"/>
    <property type="evidence" value="ECO:0007669"/>
    <property type="project" value="InterPro"/>
</dbReference>
<keyword evidence="10" id="KW-1185">Reference proteome</keyword>
<dbReference type="InterPro" id="IPR050366">
    <property type="entry name" value="BP-dependent_transpt_permease"/>
</dbReference>
<accession>A0A1W1WHW2</accession>
<evidence type="ECO:0000256" key="2">
    <source>
        <dbReference type="ARBA" id="ARBA00022448"/>
    </source>
</evidence>
<dbReference type="Gene3D" id="1.10.3720.10">
    <property type="entry name" value="MetI-like"/>
    <property type="match status" value="1"/>
</dbReference>
<feature type="domain" description="ABC transmembrane type-1" evidence="8">
    <location>
        <begin position="97"/>
        <end position="286"/>
    </location>
</feature>
<evidence type="ECO:0000256" key="6">
    <source>
        <dbReference type="ARBA" id="ARBA00023136"/>
    </source>
</evidence>
<dbReference type="InterPro" id="IPR035906">
    <property type="entry name" value="MetI-like_sf"/>
</dbReference>
<evidence type="ECO:0000256" key="7">
    <source>
        <dbReference type="RuleBase" id="RU363032"/>
    </source>
</evidence>
<keyword evidence="5 7" id="KW-1133">Transmembrane helix</keyword>
<dbReference type="STRING" id="28034.BFX07_12740"/>
<dbReference type="SUPFAM" id="SSF161098">
    <property type="entry name" value="MetI-like"/>
    <property type="match status" value="1"/>
</dbReference>
<evidence type="ECO:0000256" key="1">
    <source>
        <dbReference type="ARBA" id="ARBA00004651"/>
    </source>
</evidence>
<dbReference type="PROSITE" id="PS50928">
    <property type="entry name" value="ABC_TM1"/>
    <property type="match status" value="1"/>
</dbReference>
<dbReference type="Pfam" id="PF12911">
    <property type="entry name" value="OppC_N"/>
    <property type="match status" value="1"/>
</dbReference>
<gene>
    <name evidence="9" type="ORF">SAMN00768000_2486</name>
</gene>
<keyword evidence="2 7" id="KW-0813">Transport</keyword>
<comment type="subcellular location">
    <subcellularLocation>
        <location evidence="1 7">Cell membrane</location>
        <topology evidence="1 7">Multi-pass membrane protein</topology>
    </subcellularLocation>
</comment>
<dbReference type="Proteomes" id="UP000192660">
    <property type="component" value="Unassembled WGS sequence"/>
</dbReference>
<feature type="transmembrane region" description="Helical" evidence="7">
    <location>
        <begin position="36"/>
        <end position="58"/>
    </location>
</feature>
<dbReference type="PANTHER" id="PTHR43386:SF23">
    <property type="entry name" value="ABC TRANSPORTER"/>
    <property type="match status" value="1"/>
</dbReference>
<keyword evidence="3" id="KW-1003">Cell membrane</keyword>
<dbReference type="AlphaFoldDB" id="A0A1W1WHW2"/>
<dbReference type="PANTHER" id="PTHR43386">
    <property type="entry name" value="OLIGOPEPTIDE TRANSPORT SYSTEM PERMEASE PROTEIN APPC"/>
    <property type="match status" value="1"/>
</dbReference>
<evidence type="ECO:0000313" key="9">
    <source>
        <dbReference type="EMBL" id="SMC05845.1"/>
    </source>
</evidence>